<protein>
    <submittedName>
        <fullName evidence="2">Tyrosine-protein phosphatase</fullName>
    </submittedName>
</protein>
<dbReference type="PROSITE" id="PS00383">
    <property type="entry name" value="TYR_PHOSPHATASE_1"/>
    <property type="match status" value="1"/>
</dbReference>
<dbReference type="Gene3D" id="3.90.190.10">
    <property type="entry name" value="Protein tyrosine phosphatase superfamily"/>
    <property type="match status" value="1"/>
</dbReference>
<dbReference type="InterPro" id="IPR026893">
    <property type="entry name" value="Tyr/Ser_Pase_IphP-type"/>
</dbReference>
<dbReference type="InterPro" id="IPR016130">
    <property type="entry name" value="Tyr_Pase_AS"/>
</dbReference>
<gene>
    <name evidence="2" type="ORF">E2F43_05925</name>
</gene>
<sequence>MFDLSACHVERNAEQDYELHWRTLEPGHRVSIYMSDDPEYFYRQDSPGTPILSTRGEQALVPNPDKSVRHYFCLRSGQGETAILAERRLPLAGTPNFRDLGGYQTACGRQLKWGKLYRSSKMSRLTDEDLDYVRRLGLTLVCDFRQVLEQELEPTFLGHESSHRIASLPITPGSRTSFMENLHQGIIAVDDASSFMEEMNRDFVASQMPRYCEMFQLILAGDHPTLIHCASGKDRTGFGAALILDVLGVDEESIVEDYLLTNRYLPIEEELKQLSSQFRDESGEVVPEHVLRPLMEVRPDYIHACFEEIRRHFASREHFYESALDLDEDKIARLKDRFLH</sequence>
<dbReference type="AlphaFoldDB" id="A0A4R5LWF3"/>
<name>A0A4R5LWF3_9GAMM</name>
<dbReference type="PANTHER" id="PTHR31126:SF1">
    <property type="entry name" value="TYROSINE SPECIFIC PROTEIN PHOSPHATASES DOMAIN-CONTAINING PROTEIN"/>
    <property type="match status" value="1"/>
</dbReference>
<dbReference type="OrthoDB" id="1188001at2"/>
<accession>A0A4R5LWF3</accession>
<evidence type="ECO:0000313" key="2">
    <source>
        <dbReference type="EMBL" id="TDG15761.1"/>
    </source>
</evidence>
<dbReference type="Pfam" id="PF13350">
    <property type="entry name" value="Y_phosphatase3"/>
    <property type="match status" value="1"/>
</dbReference>
<dbReference type="InterPro" id="IPR029021">
    <property type="entry name" value="Prot-tyrosine_phosphatase-like"/>
</dbReference>
<comment type="caution">
    <text evidence="2">The sequence shown here is derived from an EMBL/GenBank/DDBJ whole genome shotgun (WGS) entry which is preliminary data.</text>
</comment>
<dbReference type="EMBL" id="SMSE01000001">
    <property type="protein sequence ID" value="TDG15761.1"/>
    <property type="molecule type" value="Genomic_DNA"/>
</dbReference>
<comment type="similarity">
    <text evidence="1">Belongs to the protein-tyrosine phosphatase family.</text>
</comment>
<proteinExistence type="inferred from homology"/>
<dbReference type="RefSeq" id="WP_133210531.1">
    <property type="nucleotide sequence ID" value="NZ_SMSE01000001.1"/>
</dbReference>
<dbReference type="Proteomes" id="UP000295554">
    <property type="component" value="Unassembled WGS sequence"/>
</dbReference>
<reference evidence="2 3" key="1">
    <citation type="submission" date="2019-03" db="EMBL/GenBank/DDBJ databases">
        <title>Seongchinamella monodicae gen. nov., sp. nov., a novel member of the Gammaproteobacteria isolated from a tidal mudflat of beach.</title>
        <authorList>
            <person name="Yang H.G."/>
            <person name="Kang J.W."/>
            <person name="Lee S.D."/>
        </authorList>
    </citation>
    <scope>NUCLEOTIDE SEQUENCE [LARGE SCALE GENOMIC DNA]</scope>
    <source>
        <strain evidence="2 3">GH4-78</strain>
    </source>
</reference>
<dbReference type="GO" id="GO:0004721">
    <property type="term" value="F:phosphoprotein phosphatase activity"/>
    <property type="evidence" value="ECO:0007669"/>
    <property type="project" value="InterPro"/>
</dbReference>
<organism evidence="2 3">
    <name type="scientific">Seongchinamella unica</name>
    <dbReference type="NCBI Taxonomy" id="2547392"/>
    <lineage>
        <taxon>Bacteria</taxon>
        <taxon>Pseudomonadati</taxon>
        <taxon>Pseudomonadota</taxon>
        <taxon>Gammaproteobacteria</taxon>
        <taxon>Cellvibrionales</taxon>
        <taxon>Halieaceae</taxon>
        <taxon>Seongchinamella</taxon>
    </lineage>
</organism>
<dbReference type="SUPFAM" id="SSF52799">
    <property type="entry name" value="(Phosphotyrosine protein) phosphatases II"/>
    <property type="match status" value="1"/>
</dbReference>
<keyword evidence="3" id="KW-1185">Reference proteome</keyword>
<evidence type="ECO:0000256" key="1">
    <source>
        <dbReference type="ARBA" id="ARBA00009580"/>
    </source>
</evidence>
<evidence type="ECO:0000313" key="3">
    <source>
        <dbReference type="Proteomes" id="UP000295554"/>
    </source>
</evidence>
<dbReference type="PANTHER" id="PTHR31126">
    <property type="entry name" value="TYROSINE-PROTEIN PHOSPHATASE"/>
    <property type="match status" value="1"/>
</dbReference>